<gene>
    <name evidence="4" type="ORF">FSB_LOCUS27593</name>
</gene>
<dbReference type="GO" id="GO:0008270">
    <property type="term" value="F:zinc ion binding"/>
    <property type="evidence" value="ECO:0007669"/>
    <property type="project" value="UniProtKB-KW"/>
</dbReference>
<evidence type="ECO:0000259" key="3">
    <source>
        <dbReference type="PROSITE" id="PS50158"/>
    </source>
</evidence>
<evidence type="ECO:0000256" key="2">
    <source>
        <dbReference type="SAM" id="MobiDB-lite"/>
    </source>
</evidence>
<organism evidence="4">
    <name type="scientific">Fagus sylvatica</name>
    <name type="common">Beechnut</name>
    <dbReference type="NCBI Taxonomy" id="28930"/>
    <lineage>
        <taxon>Eukaryota</taxon>
        <taxon>Viridiplantae</taxon>
        <taxon>Streptophyta</taxon>
        <taxon>Embryophyta</taxon>
        <taxon>Tracheophyta</taxon>
        <taxon>Spermatophyta</taxon>
        <taxon>Magnoliopsida</taxon>
        <taxon>eudicotyledons</taxon>
        <taxon>Gunneridae</taxon>
        <taxon>Pentapetalae</taxon>
        <taxon>rosids</taxon>
        <taxon>fabids</taxon>
        <taxon>Fagales</taxon>
        <taxon>Fagaceae</taxon>
        <taxon>Fagus</taxon>
    </lineage>
</organism>
<dbReference type="InterPro" id="IPR001878">
    <property type="entry name" value="Znf_CCHC"/>
</dbReference>
<dbReference type="InterPro" id="IPR036875">
    <property type="entry name" value="Znf_CCHC_sf"/>
</dbReference>
<protein>
    <recommendedName>
        <fullName evidence="3">CCHC-type domain-containing protein</fullName>
    </recommendedName>
</protein>
<keyword evidence="1" id="KW-0863">Zinc-finger</keyword>
<dbReference type="GO" id="GO:0003676">
    <property type="term" value="F:nucleic acid binding"/>
    <property type="evidence" value="ECO:0007669"/>
    <property type="project" value="InterPro"/>
</dbReference>
<keyword evidence="1" id="KW-0862">Zinc</keyword>
<keyword evidence="1" id="KW-0479">Metal-binding</keyword>
<reference evidence="4" key="1">
    <citation type="submission" date="2018-02" db="EMBL/GenBank/DDBJ databases">
        <authorList>
            <person name="Cohen D.B."/>
            <person name="Kent A.D."/>
        </authorList>
    </citation>
    <scope>NUCLEOTIDE SEQUENCE</scope>
</reference>
<dbReference type="AlphaFoldDB" id="A0A2N9GK82"/>
<accession>A0A2N9GK82</accession>
<evidence type="ECO:0000256" key="1">
    <source>
        <dbReference type="PROSITE-ProRule" id="PRU00047"/>
    </source>
</evidence>
<feature type="compositionally biased region" description="Acidic residues" evidence="2">
    <location>
        <begin position="133"/>
        <end position="158"/>
    </location>
</feature>
<sequence>MTLLITDDDGVNLMFDMLDAIPELKGIELYISVEDCVGEGAEPLTQDDGDGLEAEDCVGEDVQQMTVDDTAPFTQPSTVGGCTPQLHEIPISVEDCGPSTRHKYVPLEVNPLHGVHDMMMLEFTADDEEENADYDNDAYFDDDDNDVYFDDDDDDDETTNVHNDEVDDVVPSLKPKSSSFTTNTWDNINDTSFNDERASEHNQLRKFKATMDSIRHYNKDAADILDNETDVKKWTLAKDGGRRYGAMTTNLSECFNGVLKGARNLPITVMVEFIYFKLVHYFNDRRIKTQAQLTSGQVFSTHAMEIFQKWSEKASLHHIIEFNREEDAPYWEKDPNFPMLRPDPTLLRQRGRPKSTRIQNEMDWRENQHKQSCGLCNEEGHNRRKCPNAISHQEAIFWMDNHLWSPNKTVLWHFNLQNLRIDVG</sequence>
<proteinExistence type="predicted"/>
<evidence type="ECO:0000313" key="4">
    <source>
        <dbReference type="EMBL" id="SPC99711.1"/>
    </source>
</evidence>
<name>A0A2N9GK82_FAGSY</name>
<feature type="domain" description="CCHC-type" evidence="3">
    <location>
        <begin position="373"/>
        <end position="388"/>
    </location>
</feature>
<dbReference type="PROSITE" id="PS50158">
    <property type="entry name" value="ZF_CCHC"/>
    <property type="match status" value="1"/>
</dbReference>
<dbReference type="SUPFAM" id="SSF57756">
    <property type="entry name" value="Retrovirus zinc finger-like domains"/>
    <property type="match status" value="1"/>
</dbReference>
<dbReference type="EMBL" id="OIVN01002001">
    <property type="protein sequence ID" value="SPC99711.1"/>
    <property type="molecule type" value="Genomic_DNA"/>
</dbReference>
<feature type="region of interest" description="Disordered" evidence="2">
    <location>
        <begin position="133"/>
        <end position="164"/>
    </location>
</feature>